<feature type="chain" id="PRO_5002821857" evidence="3">
    <location>
        <begin position="26"/>
        <end position="484"/>
    </location>
</feature>
<dbReference type="Proteomes" id="UP000001868">
    <property type="component" value="Chromosome"/>
</dbReference>
<dbReference type="OrthoDB" id="9775455at2"/>
<dbReference type="Pfam" id="PF13629">
    <property type="entry name" value="T2SS-T3SS_pil_N"/>
    <property type="match status" value="1"/>
</dbReference>
<dbReference type="EMBL" id="CP000747">
    <property type="protein sequence ID" value="ACG79407.1"/>
    <property type="molecule type" value="Genomic_DNA"/>
</dbReference>
<evidence type="ECO:0000256" key="3">
    <source>
        <dbReference type="SAM" id="SignalP"/>
    </source>
</evidence>
<proteinExistence type="inferred from homology"/>
<organism evidence="6 7">
    <name type="scientific">Phenylobacterium zucineum (strain HLK1)</name>
    <dbReference type="NCBI Taxonomy" id="450851"/>
    <lineage>
        <taxon>Bacteria</taxon>
        <taxon>Pseudomonadati</taxon>
        <taxon>Pseudomonadota</taxon>
        <taxon>Alphaproteobacteria</taxon>
        <taxon>Caulobacterales</taxon>
        <taxon>Caulobacteraceae</taxon>
        <taxon>Phenylobacterium</taxon>
    </lineage>
</organism>
<dbReference type="KEGG" id="pzu:PHZ_c2998"/>
<dbReference type="InterPro" id="IPR001775">
    <property type="entry name" value="GspD/PilQ"/>
</dbReference>
<dbReference type="GO" id="GO:0009306">
    <property type="term" value="P:protein secretion"/>
    <property type="evidence" value="ECO:0007669"/>
    <property type="project" value="InterPro"/>
</dbReference>
<dbReference type="InterPro" id="IPR004846">
    <property type="entry name" value="T2SS/T3SS_dom"/>
</dbReference>
<dbReference type="PRINTS" id="PR00811">
    <property type="entry name" value="BCTERIALGSPD"/>
</dbReference>
<keyword evidence="7" id="KW-1185">Reference proteome</keyword>
<feature type="signal peptide" evidence="3">
    <location>
        <begin position="1"/>
        <end position="25"/>
    </location>
</feature>
<dbReference type="Pfam" id="PF00263">
    <property type="entry name" value="Secretin"/>
    <property type="match status" value="1"/>
</dbReference>
<evidence type="ECO:0000256" key="1">
    <source>
        <dbReference type="RuleBase" id="RU004003"/>
    </source>
</evidence>
<evidence type="ECO:0000313" key="6">
    <source>
        <dbReference type="EMBL" id="ACG79407.1"/>
    </source>
</evidence>
<evidence type="ECO:0000259" key="4">
    <source>
        <dbReference type="Pfam" id="PF00263"/>
    </source>
</evidence>
<name>B4R9E7_PHEZH</name>
<dbReference type="InterPro" id="IPR050810">
    <property type="entry name" value="Bact_Secretion_Sys_Channel"/>
</dbReference>
<dbReference type="PANTHER" id="PTHR30332:SF17">
    <property type="entry name" value="TYPE IV PILIATION SYSTEM PROTEIN DR_0774-RELATED"/>
    <property type="match status" value="1"/>
</dbReference>
<dbReference type="InterPro" id="IPR032789">
    <property type="entry name" value="T2SS-T3SS_pil_N"/>
</dbReference>
<gene>
    <name evidence="6" type="ordered locus">PHZ_c2998</name>
</gene>
<keyword evidence="3" id="KW-0732">Signal</keyword>
<feature type="domain" description="Pilus formation protein N-terminal" evidence="5">
    <location>
        <begin position="34"/>
        <end position="103"/>
    </location>
</feature>
<feature type="region of interest" description="Disordered" evidence="2">
    <location>
        <begin position="464"/>
        <end position="484"/>
    </location>
</feature>
<reference evidence="6 7" key="1">
    <citation type="journal article" date="2008" name="BMC Genomics">
        <title>Complete genome of Phenylobacterium zucineum - a novel facultative intracellular bacterium isolated from human erythroleukemia cell line K562.</title>
        <authorList>
            <person name="Luo Y."/>
            <person name="Xu X."/>
            <person name="Ding Z."/>
            <person name="Liu Z."/>
            <person name="Zhang B."/>
            <person name="Yan Z."/>
            <person name="Sun J."/>
            <person name="Hu S."/>
            <person name="Hu X."/>
        </authorList>
    </citation>
    <scope>NUCLEOTIDE SEQUENCE [LARGE SCALE GENOMIC DNA]</scope>
    <source>
        <strain evidence="6 7">HLK1</strain>
    </source>
</reference>
<dbReference type="GO" id="GO:0015627">
    <property type="term" value="C:type II protein secretion system complex"/>
    <property type="evidence" value="ECO:0007669"/>
    <property type="project" value="TreeGrafter"/>
</dbReference>
<accession>B4R9E7</accession>
<comment type="similarity">
    <text evidence="1">Belongs to the bacterial secretin family.</text>
</comment>
<dbReference type="STRING" id="450851.PHZ_c2998"/>
<protein>
    <submittedName>
        <fullName evidence="6">Pilus assembly protein CpaC</fullName>
    </submittedName>
</protein>
<dbReference type="AlphaFoldDB" id="B4R9E7"/>
<dbReference type="HOGENOM" id="CLU_017952_2_0_5"/>
<evidence type="ECO:0000259" key="5">
    <source>
        <dbReference type="Pfam" id="PF13629"/>
    </source>
</evidence>
<evidence type="ECO:0000256" key="2">
    <source>
        <dbReference type="SAM" id="MobiDB-lite"/>
    </source>
</evidence>
<sequence>MKRFAAIAAALSVGAGTLAPQSALAAAAVVAGPSSELAVEAGKGRLIRLDRPAATVFIADPKIADVQVKSPTLVYVLGKAPGATSLFALDAGERMIADLAVNVGIDTARLDQALKRHAPNSQIQVESVDGALILSGKAGSAAEGADILRIAAEFVPGEGEARAGRLINRIVVEQPNQINLHVRVAEVSKQAREVLGVNWDAMGLLGEGMVGLATGRQIFTNPASRETFSRLNGTDTIVGSYQDGDLDLNVLVDALKQKGLVKVLAEPNLTAVSGEPASFLAGGEYPIPVPQRGEDLITIDYKQFGVSLSFVATVLDGGRISLNVRPEVSQLSEAGAITVQGLTVPALTTRRAETTVELGSGQSFAIAGLLQNTSNETLRKLPGLGDIPVLGNLFRSKEFQKNESELVIIVTPYLVKPASRTLATPADLTTGANARNRAAMAADPADLERGVEPGAPTGDAAVEAAQRHGAGKTKPLAVQTMGGL</sequence>
<dbReference type="RefSeq" id="WP_012523545.1">
    <property type="nucleotide sequence ID" value="NC_011144.1"/>
</dbReference>
<dbReference type="PANTHER" id="PTHR30332">
    <property type="entry name" value="PROBABLE GENERAL SECRETION PATHWAY PROTEIN D"/>
    <property type="match status" value="1"/>
</dbReference>
<dbReference type="eggNOG" id="COG4964">
    <property type="taxonomic scope" value="Bacteria"/>
</dbReference>
<evidence type="ECO:0000313" key="7">
    <source>
        <dbReference type="Proteomes" id="UP000001868"/>
    </source>
</evidence>
<feature type="domain" description="Type II/III secretion system secretin-like" evidence="4">
    <location>
        <begin position="254"/>
        <end position="416"/>
    </location>
</feature>